<feature type="compositionally biased region" description="Basic and acidic residues" evidence="1">
    <location>
        <begin position="1"/>
        <end position="10"/>
    </location>
</feature>
<reference evidence="3 4" key="1">
    <citation type="submission" date="2019-09" db="EMBL/GenBank/DDBJ databases">
        <title>Hydrogenophaga aromatica sp. nov., isolated from a para-xylene-degrading enrichment culture.</title>
        <authorList>
            <person name="Tancsics A."/>
            <person name="Banerjee S."/>
        </authorList>
    </citation>
    <scope>NUCLEOTIDE SEQUENCE [LARGE SCALE GENOMIC DNA]</scope>
    <source>
        <strain evidence="3 4">D2P1</strain>
    </source>
</reference>
<keyword evidence="2" id="KW-0472">Membrane</keyword>
<comment type="caution">
    <text evidence="3">The sequence shown here is derived from an EMBL/GenBank/DDBJ whole genome shotgun (WGS) entry which is preliminary data.</text>
</comment>
<feature type="transmembrane region" description="Helical" evidence="2">
    <location>
        <begin position="61"/>
        <end position="79"/>
    </location>
</feature>
<organism evidence="3 4">
    <name type="scientific">Hydrogenophaga aromaticivorans</name>
    <dbReference type="NCBI Taxonomy" id="2610898"/>
    <lineage>
        <taxon>Bacteria</taxon>
        <taxon>Pseudomonadati</taxon>
        <taxon>Pseudomonadota</taxon>
        <taxon>Betaproteobacteria</taxon>
        <taxon>Burkholderiales</taxon>
        <taxon>Comamonadaceae</taxon>
        <taxon>Hydrogenophaga</taxon>
    </lineage>
</organism>
<keyword evidence="2" id="KW-1133">Transmembrane helix</keyword>
<dbReference type="RefSeq" id="WP_177139273.1">
    <property type="nucleotide sequence ID" value="NZ_VYGV01000028.1"/>
</dbReference>
<evidence type="ECO:0000256" key="1">
    <source>
        <dbReference type="SAM" id="MobiDB-lite"/>
    </source>
</evidence>
<dbReference type="EMBL" id="VYGV01000028">
    <property type="protein sequence ID" value="NWF48556.1"/>
    <property type="molecule type" value="Genomic_DNA"/>
</dbReference>
<protein>
    <submittedName>
        <fullName evidence="3">DUF58 domain-containing protein</fullName>
    </submittedName>
</protein>
<keyword evidence="2" id="KW-0812">Transmembrane</keyword>
<accession>A0A7Y8L0N2</accession>
<proteinExistence type="predicted"/>
<dbReference type="Proteomes" id="UP000545507">
    <property type="component" value="Unassembled WGS sequence"/>
</dbReference>
<evidence type="ECO:0000313" key="4">
    <source>
        <dbReference type="Proteomes" id="UP000545507"/>
    </source>
</evidence>
<feature type="region of interest" description="Disordered" evidence="1">
    <location>
        <begin position="218"/>
        <end position="239"/>
    </location>
</feature>
<feature type="compositionally biased region" description="Polar residues" evidence="1">
    <location>
        <begin position="11"/>
        <end position="20"/>
    </location>
</feature>
<gene>
    <name evidence="3" type="ORF">F3K02_25340</name>
</gene>
<dbReference type="PANTHER" id="PTHR34351">
    <property type="entry name" value="SLR1927 PROTEIN-RELATED"/>
    <property type="match status" value="1"/>
</dbReference>
<evidence type="ECO:0000313" key="3">
    <source>
        <dbReference type="EMBL" id="NWF48556.1"/>
    </source>
</evidence>
<sequence length="349" mass="38173">MTSASERSRESQPSQASVASSWRHPVRHLRGRVQRWFHSRAPRTDTLTLTQRNVYILPTRAGWMLGLTLLLLLVGSINYQLNLGYLLTFLLAGSAVVGMHVCHSNLRGLTLHLAAPAPVHAGQAVALDIRLASERSRPRYGIGLGVIADSRPGDAHLAWTDVPARGSAVLQVTWAAPRRGQHELPPLTALTLFPLGTFRVWTVWRPAAQVLVYPATETHPPPLPPGEPQAGSSGSARVQSTGEFDGVRAYRRGDPQKTVVWKKAAQAFAAGRDDLVSRDALSTQRQQLWLDFAHTGASDLEARLSRLATWVLMADRLGLDYGLRLPGRELPPDQGPTHRARCLEALALA</sequence>
<dbReference type="PANTHER" id="PTHR34351:SF1">
    <property type="entry name" value="SLR1927 PROTEIN"/>
    <property type="match status" value="1"/>
</dbReference>
<dbReference type="AlphaFoldDB" id="A0A7Y8L0N2"/>
<evidence type="ECO:0000256" key="2">
    <source>
        <dbReference type="SAM" id="Phobius"/>
    </source>
</evidence>
<name>A0A7Y8L0N2_9BURK</name>
<feature type="region of interest" description="Disordered" evidence="1">
    <location>
        <begin position="1"/>
        <end position="23"/>
    </location>
</feature>
<keyword evidence="4" id="KW-1185">Reference proteome</keyword>